<protein>
    <recommendedName>
        <fullName evidence="3">SAM domain-containing protein</fullName>
    </recommendedName>
</protein>
<dbReference type="AlphaFoldDB" id="A0A9D5D5V8"/>
<dbReference type="PANTHER" id="PTHR10627:SF68">
    <property type="entry name" value="F26K24.15 PROTEIN-RELATED"/>
    <property type="match status" value="1"/>
</dbReference>
<dbReference type="PROSITE" id="PS50105">
    <property type="entry name" value="SAM_DOMAIN"/>
    <property type="match status" value="1"/>
</dbReference>
<dbReference type="Pfam" id="PF00536">
    <property type="entry name" value="SAM_1"/>
    <property type="match status" value="1"/>
</dbReference>
<name>A0A9D5D5V8_9LILI</name>
<organism evidence="4 5">
    <name type="scientific">Dioscorea zingiberensis</name>
    <dbReference type="NCBI Taxonomy" id="325984"/>
    <lineage>
        <taxon>Eukaryota</taxon>
        <taxon>Viridiplantae</taxon>
        <taxon>Streptophyta</taxon>
        <taxon>Embryophyta</taxon>
        <taxon>Tracheophyta</taxon>
        <taxon>Spermatophyta</taxon>
        <taxon>Magnoliopsida</taxon>
        <taxon>Liliopsida</taxon>
        <taxon>Dioscoreales</taxon>
        <taxon>Dioscoreaceae</taxon>
        <taxon>Dioscorea</taxon>
    </lineage>
</organism>
<dbReference type="EMBL" id="JAGGNH010000001">
    <property type="protein sequence ID" value="KAJ0985955.1"/>
    <property type="molecule type" value="Genomic_DNA"/>
</dbReference>
<dbReference type="CDD" id="cd09487">
    <property type="entry name" value="SAM_superfamily"/>
    <property type="match status" value="1"/>
</dbReference>
<gene>
    <name evidence="4" type="ORF">J5N97_004311</name>
</gene>
<dbReference type="OrthoDB" id="271862at2759"/>
<dbReference type="SMART" id="SM00454">
    <property type="entry name" value="SAM"/>
    <property type="match status" value="1"/>
</dbReference>
<sequence>MDATPSIVLTDTTNLVTELETIDEEDDWVVVKKQRIIFLVPPSSPALPQSVPENSKHIDLPKRRRRRRSDRENKTPAKEAFENDTQMEHELQESATVQVNNRIEVCESHQVLVADVLPAPSCSAGNNKVHHKTRKLRPRGIQRSTMGASNVVNIRLRASNFEKKIQRFGGLRKWLVSQRLTRFSTVFDREKFSLYQLVSLTMSKLKDVGVDAVGPRRKLIHAIDRLCQPYYIKPLPMS</sequence>
<dbReference type="SUPFAM" id="SSF47769">
    <property type="entry name" value="SAM/Pointed domain"/>
    <property type="match status" value="1"/>
</dbReference>
<dbReference type="Proteomes" id="UP001085076">
    <property type="component" value="Miscellaneous, Linkage group lg01"/>
</dbReference>
<dbReference type="InterPro" id="IPR013761">
    <property type="entry name" value="SAM/pointed_sf"/>
</dbReference>
<feature type="compositionally biased region" description="Basic and acidic residues" evidence="2">
    <location>
        <begin position="69"/>
        <end position="87"/>
    </location>
</feature>
<dbReference type="InterPro" id="IPR001660">
    <property type="entry name" value="SAM"/>
</dbReference>
<dbReference type="Gene3D" id="1.10.150.50">
    <property type="entry name" value="Transcription Factor, Ets-1"/>
    <property type="match status" value="1"/>
</dbReference>
<evidence type="ECO:0000313" key="4">
    <source>
        <dbReference type="EMBL" id="KAJ0985955.1"/>
    </source>
</evidence>
<evidence type="ECO:0000256" key="2">
    <source>
        <dbReference type="SAM" id="MobiDB-lite"/>
    </source>
</evidence>
<proteinExistence type="predicted"/>
<keyword evidence="1" id="KW-0677">Repeat</keyword>
<reference evidence="4" key="1">
    <citation type="submission" date="2021-03" db="EMBL/GenBank/DDBJ databases">
        <authorList>
            <person name="Li Z."/>
            <person name="Yang C."/>
        </authorList>
    </citation>
    <scope>NUCLEOTIDE SEQUENCE</scope>
    <source>
        <strain evidence="4">Dzin_1.0</strain>
        <tissue evidence="4">Leaf</tissue>
    </source>
</reference>
<comment type="caution">
    <text evidence="4">The sequence shown here is derived from an EMBL/GenBank/DDBJ whole genome shotgun (WGS) entry which is preliminary data.</text>
</comment>
<evidence type="ECO:0000256" key="1">
    <source>
        <dbReference type="ARBA" id="ARBA00022737"/>
    </source>
</evidence>
<evidence type="ECO:0000259" key="3">
    <source>
        <dbReference type="PROSITE" id="PS50105"/>
    </source>
</evidence>
<accession>A0A9D5D5V8</accession>
<keyword evidence="5" id="KW-1185">Reference proteome</keyword>
<dbReference type="PANTHER" id="PTHR10627">
    <property type="entry name" value="SCP160"/>
    <property type="match status" value="1"/>
</dbReference>
<feature type="domain" description="SAM" evidence="3">
    <location>
        <begin position="166"/>
        <end position="229"/>
    </location>
</feature>
<reference evidence="4" key="2">
    <citation type="journal article" date="2022" name="Hortic Res">
        <title>The genome of Dioscorea zingiberensis sheds light on the biosynthesis, origin and evolution of the medicinally important diosgenin saponins.</title>
        <authorList>
            <person name="Li Y."/>
            <person name="Tan C."/>
            <person name="Li Z."/>
            <person name="Guo J."/>
            <person name="Li S."/>
            <person name="Chen X."/>
            <person name="Wang C."/>
            <person name="Dai X."/>
            <person name="Yang H."/>
            <person name="Song W."/>
            <person name="Hou L."/>
            <person name="Xu J."/>
            <person name="Tong Z."/>
            <person name="Xu A."/>
            <person name="Yuan X."/>
            <person name="Wang W."/>
            <person name="Yang Q."/>
            <person name="Chen L."/>
            <person name="Sun Z."/>
            <person name="Wang K."/>
            <person name="Pan B."/>
            <person name="Chen J."/>
            <person name="Bao Y."/>
            <person name="Liu F."/>
            <person name="Qi X."/>
            <person name="Gang D.R."/>
            <person name="Wen J."/>
            <person name="Li J."/>
        </authorList>
    </citation>
    <scope>NUCLEOTIDE SEQUENCE</scope>
    <source>
        <strain evidence="4">Dzin_1.0</strain>
    </source>
</reference>
<feature type="region of interest" description="Disordered" evidence="2">
    <location>
        <begin position="42"/>
        <end position="87"/>
    </location>
</feature>
<evidence type="ECO:0000313" key="5">
    <source>
        <dbReference type="Proteomes" id="UP001085076"/>
    </source>
</evidence>